<proteinExistence type="predicted"/>
<sequence length="70" mass="8498">MDDIDRIQDRYDHEHQQAINKIRERAKKSLMPTGHCFFCGEQVKHPLLFCDSFCRDDYEREQRSRRINGL</sequence>
<protein>
    <recommendedName>
        <fullName evidence="3">DUF2116 family Zn-ribbon domain-containing protein</fullName>
    </recommendedName>
</protein>
<evidence type="ECO:0000313" key="1">
    <source>
        <dbReference type="EMBL" id="BAG41636.1"/>
    </source>
</evidence>
<dbReference type="Proteomes" id="UP000001034">
    <property type="component" value="Segment"/>
</dbReference>
<name>B2ZY68_9CAUD</name>
<evidence type="ECO:0008006" key="3">
    <source>
        <dbReference type="Google" id="ProtNLM"/>
    </source>
</evidence>
<reference evidence="1 2" key="1">
    <citation type="journal article" date="2010" name="Virology">
        <title>A jumbo phage infecting the phytopathogen Ralstonia solanacearum defines a new lineage of the Myoviridae family.</title>
        <authorList>
            <person name="Yamada T."/>
            <person name="Satoh S."/>
            <person name="Ishikawa H."/>
            <person name="Fujiwara A."/>
            <person name="Kawasaki T."/>
            <person name="Fujie M."/>
            <person name="Ogata H."/>
        </authorList>
    </citation>
    <scope>NUCLEOTIDE SEQUENCE [LARGE SCALE GENOMIC DNA]</scope>
</reference>
<dbReference type="EMBL" id="AB366653">
    <property type="protein sequence ID" value="BAG41636.1"/>
    <property type="molecule type" value="Genomic_DNA"/>
</dbReference>
<accession>B2ZY68</accession>
<dbReference type="KEGG" id="vg:6370023"/>
<dbReference type="OrthoDB" id="41230at10239"/>
<keyword evidence="2" id="KW-1185">Reference proteome</keyword>
<evidence type="ECO:0000313" key="2">
    <source>
        <dbReference type="Proteomes" id="UP000001034"/>
    </source>
</evidence>
<dbReference type="GeneID" id="6370023"/>
<organism evidence="1 2">
    <name type="scientific">Ralstonia phage phiRSL1</name>
    <dbReference type="NCBI Taxonomy" id="1980924"/>
    <lineage>
        <taxon>Viruses</taxon>
        <taxon>Duplodnaviria</taxon>
        <taxon>Heunggongvirae</taxon>
        <taxon>Uroviricota</taxon>
        <taxon>Caudoviricetes</taxon>
        <taxon>Mieseafarmvirus</taxon>
        <taxon>Mieseafarmvirus RSL1</taxon>
    </lineage>
</organism>
<dbReference type="RefSeq" id="YP_001950066.1">
    <property type="nucleotide sequence ID" value="NC_010811.2"/>
</dbReference>